<dbReference type="PROSITE" id="PS50158">
    <property type="entry name" value="ZF_CCHC"/>
    <property type="match status" value="1"/>
</dbReference>
<keyword evidence="1" id="KW-0863">Zinc-finger</keyword>
<keyword evidence="5" id="KW-1185">Reference proteome</keyword>
<keyword evidence="1" id="KW-0862">Zinc</keyword>
<dbReference type="InterPro" id="IPR001878">
    <property type="entry name" value="Znf_CCHC"/>
</dbReference>
<dbReference type="PANTHER" id="PTHR47577">
    <property type="entry name" value="THAP DOMAIN-CONTAINING PROTEIN 6"/>
    <property type="match status" value="1"/>
</dbReference>
<dbReference type="Gene3D" id="4.10.60.10">
    <property type="entry name" value="Zinc finger, CCHC-type"/>
    <property type="match status" value="1"/>
</dbReference>
<dbReference type="Proteomes" id="UP000478052">
    <property type="component" value="Unassembled WGS sequence"/>
</dbReference>
<evidence type="ECO:0000313" key="5">
    <source>
        <dbReference type="Proteomes" id="UP000478052"/>
    </source>
</evidence>
<dbReference type="InterPro" id="IPR048367">
    <property type="entry name" value="TNP-like_RNaseH_C"/>
</dbReference>
<accession>A0A6G0YGB5</accession>
<evidence type="ECO:0000256" key="2">
    <source>
        <dbReference type="SAM" id="MobiDB-lite"/>
    </source>
</evidence>
<sequence length="553" mass="62193">MKVRLATQVFSNSVADNLFYNFYLNAIKDRNHSSILTSPRKTGFNGLIVCFRSLGRLFVNVVKTGQLSSILSYKISQDHIEMLFLAIRSKGGFNNNPTASQFEAAYKRLLVCSELSISENANCSVLDNTNILHVLSSKKKKVENFQDILCVEEENSINDEDDQHNEIEDINVHKEDVIEIISGFVIKQLKRTINCQICSNALEDKTKHHTLIDIKNRGGLIKPEIDVITIYTMAYEFGMLCHPWFLRLHRNFDEELNGNFVQLFTICRTKQPRRRKKNNKRGKMTPPLNAPPQPKPVPEAERPTLPEVKPVEEPFVLVKRPTRNVSAPRAQPTRKARLRPAAVLVKVPDGRSYADSLRAVRATEMDSEAMSTHVTSLRKTMRGDLLVELTKEVEITDLDEVSTKDEVLAAIHKAINGEELLSGDEVKVTGLWTTQESRQMATATVPISVGESLTSIHVGWTQCHVRPRRPEPARCYRCHGFGHSTRQCTGPDLTAACRRCGLNGYTQANCTEGDDKYVACDPLKTTRVLHKPGSGACVARRNAICEMNATRQK</sequence>
<dbReference type="GO" id="GO:0008270">
    <property type="term" value="F:zinc ion binding"/>
    <property type="evidence" value="ECO:0007669"/>
    <property type="project" value="UniProtKB-KW"/>
</dbReference>
<dbReference type="OrthoDB" id="6491412at2759"/>
<evidence type="ECO:0000259" key="3">
    <source>
        <dbReference type="PROSITE" id="PS50158"/>
    </source>
</evidence>
<dbReference type="EMBL" id="VUJU01004208">
    <property type="protein sequence ID" value="KAF0755207.1"/>
    <property type="molecule type" value="Genomic_DNA"/>
</dbReference>
<dbReference type="PANTHER" id="PTHR47577:SF2">
    <property type="entry name" value="THAP DOMAIN CONTAINING 9"/>
    <property type="match status" value="1"/>
</dbReference>
<feature type="compositionally biased region" description="Pro residues" evidence="2">
    <location>
        <begin position="288"/>
        <end position="297"/>
    </location>
</feature>
<dbReference type="GO" id="GO:0003676">
    <property type="term" value="F:nucleic acid binding"/>
    <property type="evidence" value="ECO:0007669"/>
    <property type="project" value="InterPro"/>
</dbReference>
<comment type="caution">
    <text evidence="4">The sequence shown here is derived from an EMBL/GenBank/DDBJ whole genome shotgun (WGS) entry which is preliminary data.</text>
</comment>
<dbReference type="SUPFAM" id="SSF57756">
    <property type="entry name" value="Retrovirus zinc finger-like domains"/>
    <property type="match status" value="1"/>
</dbReference>
<organism evidence="4 5">
    <name type="scientific">Aphis craccivora</name>
    <name type="common">Cowpea aphid</name>
    <dbReference type="NCBI Taxonomy" id="307492"/>
    <lineage>
        <taxon>Eukaryota</taxon>
        <taxon>Metazoa</taxon>
        <taxon>Ecdysozoa</taxon>
        <taxon>Arthropoda</taxon>
        <taxon>Hexapoda</taxon>
        <taxon>Insecta</taxon>
        <taxon>Pterygota</taxon>
        <taxon>Neoptera</taxon>
        <taxon>Paraneoptera</taxon>
        <taxon>Hemiptera</taxon>
        <taxon>Sternorrhyncha</taxon>
        <taxon>Aphidomorpha</taxon>
        <taxon>Aphidoidea</taxon>
        <taxon>Aphididae</taxon>
        <taxon>Aphidini</taxon>
        <taxon>Aphis</taxon>
        <taxon>Aphis</taxon>
    </lineage>
</organism>
<dbReference type="AlphaFoldDB" id="A0A6G0YGB5"/>
<protein>
    <recommendedName>
        <fullName evidence="3">CCHC-type domain-containing protein</fullName>
    </recommendedName>
</protein>
<feature type="domain" description="CCHC-type" evidence="3">
    <location>
        <begin position="474"/>
        <end position="488"/>
    </location>
</feature>
<gene>
    <name evidence="4" type="ORF">FWK35_00018827</name>
</gene>
<reference evidence="4 5" key="1">
    <citation type="submission" date="2019-08" db="EMBL/GenBank/DDBJ databases">
        <title>Whole genome of Aphis craccivora.</title>
        <authorList>
            <person name="Voronova N.V."/>
            <person name="Shulinski R.S."/>
            <person name="Bandarenka Y.V."/>
            <person name="Zhorov D.G."/>
            <person name="Warner D."/>
        </authorList>
    </citation>
    <scope>NUCLEOTIDE SEQUENCE [LARGE SCALE GENOMIC DNA]</scope>
    <source>
        <strain evidence="4">180601</strain>
        <tissue evidence="4">Whole Body</tissue>
    </source>
</reference>
<dbReference type="SMART" id="SM00343">
    <property type="entry name" value="ZnF_C2HC"/>
    <property type="match status" value="2"/>
</dbReference>
<dbReference type="Pfam" id="PF21789">
    <property type="entry name" value="TNP-like_RNaseH_C"/>
    <property type="match status" value="1"/>
</dbReference>
<feature type="compositionally biased region" description="Basic residues" evidence="2">
    <location>
        <begin position="271"/>
        <end position="283"/>
    </location>
</feature>
<evidence type="ECO:0000256" key="1">
    <source>
        <dbReference type="PROSITE-ProRule" id="PRU00047"/>
    </source>
</evidence>
<feature type="region of interest" description="Disordered" evidence="2">
    <location>
        <begin position="271"/>
        <end position="303"/>
    </location>
</feature>
<dbReference type="InterPro" id="IPR036875">
    <property type="entry name" value="Znf_CCHC_sf"/>
</dbReference>
<name>A0A6G0YGB5_APHCR</name>
<keyword evidence="1" id="KW-0479">Metal-binding</keyword>
<evidence type="ECO:0000313" key="4">
    <source>
        <dbReference type="EMBL" id="KAF0755207.1"/>
    </source>
</evidence>
<proteinExistence type="predicted"/>